<comment type="caution">
    <text evidence="3">The sequence shown here is derived from an EMBL/GenBank/DDBJ whole genome shotgun (WGS) entry which is preliminary data.</text>
</comment>
<sequence length="183" mass="20419">MNKLRFIGMLRPVMDKSNCRDNGIYSTGAAQDRKGHNKLRCLCFGALLLEVSCGRRPIDLEELPEELVLVEWVWEKFRQGRVLDVVDTRLNGQYDEGEMMMVLKLGLICSNHVPVARPSMRKLVRYLDGEVDLPENLTTPVAFDGGAEGFDAFVHFSSSSSSSPSLDNMISYPFLENGNAGTS</sequence>
<organism evidence="3 4">
    <name type="scientific">Hibiscus syriacus</name>
    <name type="common">Rose of Sharon</name>
    <dbReference type="NCBI Taxonomy" id="106335"/>
    <lineage>
        <taxon>Eukaryota</taxon>
        <taxon>Viridiplantae</taxon>
        <taxon>Streptophyta</taxon>
        <taxon>Embryophyta</taxon>
        <taxon>Tracheophyta</taxon>
        <taxon>Spermatophyta</taxon>
        <taxon>Magnoliopsida</taxon>
        <taxon>eudicotyledons</taxon>
        <taxon>Gunneridae</taxon>
        <taxon>Pentapetalae</taxon>
        <taxon>rosids</taxon>
        <taxon>malvids</taxon>
        <taxon>Malvales</taxon>
        <taxon>Malvaceae</taxon>
        <taxon>Malvoideae</taxon>
        <taxon>Hibiscus</taxon>
    </lineage>
</organism>
<dbReference type="AlphaFoldDB" id="A0A6A3C979"/>
<keyword evidence="2" id="KW-0067">ATP-binding</keyword>
<dbReference type="GO" id="GO:0005524">
    <property type="term" value="F:ATP binding"/>
    <property type="evidence" value="ECO:0007669"/>
    <property type="project" value="UniProtKB-KW"/>
</dbReference>
<evidence type="ECO:0000256" key="2">
    <source>
        <dbReference type="ARBA" id="ARBA00022840"/>
    </source>
</evidence>
<proteinExistence type="predicted"/>
<dbReference type="Proteomes" id="UP000436088">
    <property type="component" value="Unassembled WGS sequence"/>
</dbReference>
<keyword evidence="1" id="KW-0547">Nucleotide-binding</keyword>
<reference evidence="3" key="1">
    <citation type="submission" date="2019-09" db="EMBL/GenBank/DDBJ databases">
        <title>Draft genome information of white flower Hibiscus syriacus.</title>
        <authorList>
            <person name="Kim Y.-M."/>
        </authorList>
    </citation>
    <scope>NUCLEOTIDE SEQUENCE [LARGE SCALE GENOMIC DNA]</scope>
    <source>
        <strain evidence="3">YM2019G1</strain>
    </source>
</reference>
<name>A0A6A3C979_HIBSY</name>
<dbReference type="EMBL" id="VEPZ02000430">
    <property type="protein sequence ID" value="KAE8725117.1"/>
    <property type="molecule type" value="Genomic_DNA"/>
</dbReference>
<gene>
    <name evidence="3" type="ORF">F3Y22_tig00009009pilonHSYRG00073</name>
</gene>
<dbReference type="InterPro" id="IPR050528">
    <property type="entry name" value="L-type_Lectin-RKs"/>
</dbReference>
<dbReference type="SUPFAM" id="SSF56112">
    <property type="entry name" value="Protein kinase-like (PK-like)"/>
    <property type="match status" value="1"/>
</dbReference>
<evidence type="ECO:0000313" key="4">
    <source>
        <dbReference type="Proteomes" id="UP000436088"/>
    </source>
</evidence>
<evidence type="ECO:0000256" key="1">
    <source>
        <dbReference type="ARBA" id="ARBA00022741"/>
    </source>
</evidence>
<keyword evidence="4" id="KW-1185">Reference proteome</keyword>
<evidence type="ECO:0000313" key="3">
    <source>
        <dbReference type="EMBL" id="KAE8725117.1"/>
    </source>
</evidence>
<dbReference type="PANTHER" id="PTHR27007">
    <property type="match status" value="1"/>
</dbReference>
<accession>A0A6A3C979</accession>
<dbReference type="Gene3D" id="1.10.510.10">
    <property type="entry name" value="Transferase(Phosphotransferase) domain 1"/>
    <property type="match status" value="1"/>
</dbReference>
<protein>
    <submittedName>
        <fullName evidence="3">Uncharacterized protein</fullName>
    </submittedName>
</protein>
<dbReference type="InterPro" id="IPR011009">
    <property type="entry name" value="Kinase-like_dom_sf"/>
</dbReference>